<feature type="compositionally biased region" description="Acidic residues" evidence="1">
    <location>
        <begin position="314"/>
        <end position="351"/>
    </location>
</feature>
<feature type="region of interest" description="Disordered" evidence="1">
    <location>
        <begin position="1"/>
        <end position="61"/>
    </location>
</feature>
<evidence type="ECO:0000313" key="2">
    <source>
        <dbReference type="EMBL" id="AVK76952.1"/>
    </source>
</evidence>
<evidence type="ECO:0000256" key="1">
    <source>
        <dbReference type="SAM" id="MobiDB-lite"/>
    </source>
</evidence>
<protein>
    <submittedName>
        <fullName evidence="2">Uncharacterized protein</fullName>
    </submittedName>
</protein>
<sequence>MDAFVVRTKRKAPETPAAPNGFDDGTARSCSKDRVAPKRSRAAPRTLSAPTGDTSSASSPLWSEGVHAGTVWSYVIDALLDNVPPSRIVRVIKTLGALAKVSRLLHDVLHLKRIRIDVLTSISQGEGNDSPSKPITVMCSAVPLALAGVRRKLVFDLFTDTNYDGVSLMVAHGMFTTERHWYRARTGLLCRHTLDKLCKKTAHDGQNTDDDTDDEDVDRVEEGRFLWPKCERTIEMPLSHLLWDEMDWTGKAPWEDDADGKDDDGDHSKDSAGDRKGGGDLKSDAYQNDDHRDGARDEKDDGQSVTHQGAIGDFDGDDGIDNVNDDVDDDDDNEDADQGDDDEDDDDEDRHDDEFGKWVSFADGRWSMCIFHDYRGRMSLYKVSVRL</sequence>
<reference evidence="2" key="1">
    <citation type="journal article" date="2018" name="Nat. Commun.">
        <title>Diversity and evolution of the emerging Pandoraviridae family.</title>
        <authorList>
            <person name="Legendre M."/>
            <person name="Fabre E."/>
            <person name="Poirot O."/>
            <person name="Jeudy S."/>
            <person name="Lartigue A."/>
            <person name="Alempic J.M."/>
            <person name="Beucher L."/>
            <person name="Philippe N."/>
            <person name="Bertaux L."/>
            <person name="Christo-Foroux E."/>
            <person name="Labadie K."/>
            <person name="Coute Y."/>
            <person name="Abergel C."/>
            <person name="Claverie J.M."/>
        </authorList>
    </citation>
    <scope>NUCLEOTIDE SEQUENCE [LARGE SCALE GENOMIC DNA]</scope>
    <source>
        <strain evidence="2">Macleodensis</strain>
    </source>
</reference>
<dbReference type="GeneID" id="36841407"/>
<dbReference type="Proteomes" id="UP000249758">
    <property type="component" value="Segment"/>
</dbReference>
<dbReference type="EMBL" id="MG011691">
    <property type="protein sequence ID" value="AVK76952.1"/>
    <property type="molecule type" value="Genomic_DNA"/>
</dbReference>
<feature type="compositionally biased region" description="Basic and acidic residues" evidence="1">
    <location>
        <begin position="264"/>
        <end position="302"/>
    </location>
</feature>
<dbReference type="RefSeq" id="YP_009480948.1">
    <property type="nucleotide sequence ID" value="NC_037665.1"/>
</dbReference>
<name>A0A2U7UEX8_9VIRU</name>
<accession>A0A2U7UEX8</accession>
<feature type="region of interest" description="Disordered" evidence="1">
    <location>
        <begin position="253"/>
        <end position="355"/>
    </location>
</feature>
<gene>
    <name evidence="2" type="ORF">pmac_cds_264</name>
</gene>
<dbReference type="KEGG" id="vg:36841407"/>
<organism evidence="2">
    <name type="scientific">Pandoravirus macleodensis</name>
    <dbReference type="NCBI Taxonomy" id="2107707"/>
    <lineage>
        <taxon>Viruses</taxon>
        <taxon>Pandoravirus</taxon>
    </lineage>
</organism>
<feature type="compositionally biased region" description="Polar residues" evidence="1">
    <location>
        <begin position="48"/>
        <end position="61"/>
    </location>
</feature>
<proteinExistence type="predicted"/>